<comment type="caution">
    <text evidence="2">The sequence shown here is derived from an EMBL/GenBank/DDBJ whole genome shotgun (WGS) entry which is preliminary data.</text>
</comment>
<sequence length="174" mass="18908">MRNTINNHIYAREEAARGGPTCSRDVILGTCSFSGDQPPTSPGRGAAGRGLSLKVWQRLAGPTGGEARPVRVARSSLQPSLIKTCFRSCSFPAATAAGASTTDDKRNSRKANESDKDKKSLDSRADSIGSGRAIPIKQVQGTLFHTLNTLNRYRGRCFHTLNTLHRYRGRCFTL</sequence>
<reference evidence="3" key="1">
    <citation type="submission" date="2024-04" db="EMBL/GenBank/DDBJ databases">
        <title>Salinicola lusitanus LLJ914,a marine bacterium isolated from the Okinawa Trough.</title>
        <authorList>
            <person name="Li J."/>
        </authorList>
    </citation>
    <scope>NUCLEOTIDE SEQUENCE [LARGE SCALE GENOMIC DNA]</scope>
</reference>
<evidence type="ECO:0000313" key="2">
    <source>
        <dbReference type="EMBL" id="KAK7880817.1"/>
    </source>
</evidence>
<dbReference type="EMBL" id="JBBPFD010000048">
    <property type="protein sequence ID" value="KAK7880817.1"/>
    <property type="molecule type" value="Genomic_DNA"/>
</dbReference>
<keyword evidence="3" id="KW-1185">Reference proteome</keyword>
<gene>
    <name evidence="2" type="ORF">WMY93_032557</name>
</gene>
<evidence type="ECO:0000256" key="1">
    <source>
        <dbReference type="SAM" id="MobiDB-lite"/>
    </source>
</evidence>
<accession>A0AAW0MMV6</accession>
<dbReference type="Proteomes" id="UP001460270">
    <property type="component" value="Unassembled WGS sequence"/>
</dbReference>
<feature type="compositionally biased region" description="Basic and acidic residues" evidence="1">
    <location>
        <begin position="102"/>
        <end position="125"/>
    </location>
</feature>
<protein>
    <submittedName>
        <fullName evidence="2">Uncharacterized protein</fullName>
    </submittedName>
</protein>
<dbReference type="AlphaFoldDB" id="A0AAW0MMV6"/>
<organism evidence="2 3">
    <name type="scientific">Mugilogobius chulae</name>
    <name type="common">yellowstripe goby</name>
    <dbReference type="NCBI Taxonomy" id="88201"/>
    <lineage>
        <taxon>Eukaryota</taxon>
        <taxon>Metazoa</taxon>
        <taxon>Chordata</taxon>
        <taxon>Craniata</taxon>
        <taxon>Vertebrata</taxon>
        <taxon>Euteleostomi</taxon>
        <taxon>Actinopterygii</taxon>
        <taxon>Neopterygii</taxon>
        <taxon>Teleostei</taxon>
        <taxon>Neoteleostei</taxon>
        <taxon>Acanthomorphata</taxon>
        <taxon>Gobiaria</taxon>
        <taxon>Gobiiformes</taxon>
        <taxon>Gobioidei</taxon>
        <taxon>Gobiidae</taxon>
        <taxon>Gobionellinae</taxon>
        <taxon>Mugilogobius</taxon>
    </lineage>
</organism>
<name>A0AAW0MMV6_9GOBI</name>
<feature type="region of interest" description="Disordered" evidence="1">
    <location>
        <begin position="97"/>
        <end position="127"/>
    </location>
</feature>
<evidence type="ECO:0000313" key="3">
    <source>
        <dbReference type="Proteomes" id="UP001460270"/>
    </source>
</evidence>
<proteinExistence type="predicted"/>